<proteinExistence type="predicted"/>
<accession>A0A127QL82</accession>
<evidence type="ECO:0000313" key="2">
    <source>
        <dbReference type="Proteomes" id="UP000071778"/>
    </source>
</evidence>
<protein>
    <submittedName>
        <fullName evidence="1">Uncharacterized protein</fullName>
    </submittedName>
</protein>
<dbReference type="AlphaFoldDB" id="A0A127QL82"/>
<gene>
    <name evidence="1" type="ORF">CAter282_3100</name>
</gene>
<keyword evidence="2" id="KW-1185">Reference proteome</keyword>
<dbReference type="Proteomes" id="UP000071778">
    <property type="component" value="Chromosome"/>
</dbReference>
<name>A0A127QL82_9BURK</name>
<evidence type="ECO:0000313" key="1">
    <source>
        <dbReference type="EMBL" id="AMP10807.1"/>
    </source>
</evidence>
<dbReference type="EMBL" id="CP013235">
    <property type="protein sequence ID" value="AMP10807.1"/>
    <property type="molecule type" value="Genomic_DNA"/>
</dbReference>
<sequence length="83" mass="8823">MGALALQCVKNFLDAVGHGASRIVSSASAIRLDIGLDTVNTRSFSSFSLSKTTFFAGVGDRSSSRKAAFLPKILGNFRPNPQF</sequence>
<organism evidence="1 2">
    <name type="scientific">Collimonas arenae</name>
    <dbReference type="NCBI Taxonomy" id="279058"/>
    <lineage>
        <taxon>Bacteria</taxon>
        <taxon>Pseudomonadati</taxon>
        <taxon>Pseudomonadota</taxon>
        <taxon>Betaproteobacteria</taxon>
        <taxon>Burkholderiales</taxon>
        <taxon>Oxalobacteraceae</taxon>
        <taxon>Collimonas</taxon>
    </lineage>
</organism>
<reference evidence="1 2" key="1">
    <citation type="submission" date="2015-11" db="EMBL/GenBank/DDBJ databases">
        <title>Exploring the genomic traits of fungus-feeding bacterial genus Collimonas.</title>
        <authorList>
            <person name="Song C."/>
            <person name="Schmidt R."/>
            <person name="de Jager V."/>
            <person name="Krzyzanowska D."/>
            <person name="Jongedijk E."/>
            <person name="Cankar K."/>
            <person name="Beekwilder J."/>
            <person name="van Veen A."/>
            <person name="de Boer W."/>
            <person name="van Veen J.A."/>
            <person name="Garbeva P."/>
        </authorList>
    </citation>
    <scope>NUCLEOTIDE SEQUENCE [LARGE SCALE GENOMIC DNA]</scope>
    <source>
        <strain evidence="1 2">Ter282</strain>
    </source>
</reference>